<dbReference type="InterPro" id="IPR015943">
    <property type="entry name" value="WD40/YVTN_repeat-like_dom_sf"/>
</dbReference>
<dbReference type="PROSITE" id="PS50082">
    <property type="entry name" value="WD_REPEATS_2"/>
    <property type="match status" value="4"/>
</dbReference>
<feature type="repeat" description="WD" evidence="4">
    <location>
        <begin position="1"/>
        <end position="40"/>
    </location>
</feature>
<dbReference type="InterPro" id="IPR020472">
    <property type="entry name" value="WD40_PAC1"/>
</dbReference>
<dbReference type="Pfam" id="PF07676">
    <property type="entry name" value="PD40"/>
    <property type="match status" value="1"/>
</dbReference>
<sequence length="432" mass="46389">THNTFVNIVRYCPTGSCLASAGADGKIIVYDGADGKELYELGPPAHKGGVYGIAFSKDGSRMVSASADKTLKLWMIEGTQFTFLSEYTFGSAVNNMVLGCEWIDDTIVAVTFDTSLHLFHAPSGITCLDSPRAVYYGHSMHITCALFNPQLKQLITASSDAGVASWDMDRGLATMFSGSQAHTAQVQGMALVDDKLVTVGFDDRCVLSDVPERSFIASVKLPSQPHGIGFSPDQNRVLVVCDQHLVLLNVIGNSLNLLEEQPLALGACTVSVSPTAGFVVICCSSGGLFAFRIERDKLIKIGITNAPSAATVIASFSPDGSMLAFADQDRQVTVFNVHDNGNQISLSPAINTWWQKHTARITALSWSPNGRCLATGSLDTAVIVWSLDKPKDAVVLRNAHPMSNSTALSWMNDQTLVSTGHDGSIRRWKVTV</sequence>
<keyword evidence="6" id="KW-1185">Reference proteome</keyword>
<feature type="repeat" description="WD" evidence="4">
    <location>
        <begin position="354"/>
        <end position="395"/>
    </location>
</feature>
<evidence type="ECO:0000313" key="6">
    <source>
        <dbReference type="Proteomes" id="UP000728185"/>
    </source>
</evidence>
<reference evidence="5" key="1">
    <citation type="submission" date="2019-05" db="EMBL/GenBank/DDBJ databases">
        <title>Annotation for the trematode Fasciolopsis buski.</title>
        <authorList>
            <person name="Choi Y.-J."/>
        </authorList>
    </citation>
    <scope>NUCLEOTIDE SEQUENCE</scope>
    <source>
        <strain evidence="5">HT</strain>
        <tissue evidence="5">Whole worm</tissue>
    </source>
</reference>
<dbReference type="Gene3D" id="2.130.10.10">
    <property type="entry name" value="YVTN repeat-like/Quinoprotein amine dehydrogenase"/>
    <property type="match status" value="2"/>
</dbReference>
<dbReference type="PANTHER" id="PTHR19856:SF0">
    <property type="entry name" value="WD REPEAT-CONTAINING PROTEIN 1"/>
    <property type="match status" value="1"/>
</dbReference>
<dbReference type="Pfam" id="PF00400">
    <property type="entry name" value="WD40"/>
    <property type="match status" value="5"/>
</dbReference>
<name>A0A8E0VRM6_9TREM</name>
<dbReference type="SMART" id="SM00320">
    <property type="entry name" value="WD40"/>
    <property type="match status" value="8"/>
</dbReference>
<dbReference type="GO" id="GO:0030864">
    <property type="term" value="C:cortical actin cytoskeleton"/>
    <property type="evidence" value="ECO:0007669"/>
    <property type="project" value="TreeGrafter"/>
</dbReference>
<dbReference type="AlphaFoldDB" id="A0A8E0VRM6"/>
<accession>A0A8E0VRM6</accession>
<feature type="repeat" description="WD" evidence="4">
    <location>
        <begin position="43"/>
        <end position="74"/>
    </location>
</feature>
<feature type="non-terminal residue" evidence="5">
    <location>
        <position position="1"/>
    </location>
</feature>
<comment type="similarity">
    <text evidence="3">Belongs to the WD repeat AIP1 family.</text>
</comment>
<dbReference type="SUPFAM" id="SSF50998">
    <property type="entry name" value="Quinoprotein alcohol dehydrogenase-like"/>
    <property type="match status" value="1"/>
</dbReference>
<dbReference type="EMBL" id="LUCM01000614">
    <property type="protein sequence ID" value="KAA0200319.1"/>
    <property type="molecule type" value="Genomic_DNA"/>
</dbReference>
<dbReference type="GO" id="GO:0051015">
    <property type="term" value="F:actin filament binding"/>
    <property type="evidence" value="ECO:0007669"/>
    <property type="project" value="TreeGrafter"/>
</dbReference>
<organism evidence="5 6">
    <name type="scientific">Fasciolopsis buskii</name>
    <dbReference type="NCBI Taxonomy" id="27845"/>
    <lineage>
        <taxon>Eukaryota</taxon>
        <taxon>Metazoa</taxon>
        <taxon>Spiralia</taxon>
        <taxon>Lophotrochozoa</taxon>
        <taxon>Platyhelminthes</taxon>
        <taxon>Trematoda</taxon>
        <taxon>Digenea</taxon>
        <taxon>Plagiorchiida</taxon>
        <taxon>Echinostomata</taxon>
        <taxon>Echinostomatoidea</taxon>
        <taxon>Fasciolidae</taxon>
        <taxon>Fasciolopsis</taxon>
    </lineage>
</organism>
<dbReference type="InterPro" id="IPR001680">
    <property type="entry name" value="WD40_rpt"/>
</dbReference>
<evidence type="ECO:0000256" key="3">
    <source>
        <dbReference type="ARBA" id="ARBA00038366"/>
    </source>
</evidence>
<dbReference type="InterPro" id="IPR011659">
    <property type="entry name" value="WD40"/>
</dbReference>
<dbReference type="PANTHER" id="PTHR19856">
    <property type="entry name" value="WD-REPEATCONTAINING PROTEIN WDR1"/>
    <property type="match status" value="1"/>
</dbReference>
<protein>
    <submittedName>
        <fullName evidence="5">Putative actin-interacting protein 1</fullName>
    </submittedName>
</protein>
<dbReference type="PROSITE" id="PS50294">
    <property type="entry name" value="WD_REPEATS_REGION"/>
    <property type="match status" value="3"/>
</dbReference>
<feature type="repeat" description="WD" evidence="4">
    <location>
        <begin position="135"/>
        <end position="176"/>
    </location>
</feature>
<keyword evidence="2" id="KW-0677">Repeat</keyword>
<dbReference type="PROSITE" id="PS00678">
    <property type="entry name" value="WD_REPEATS_1"/>
    <property type="match status" value="1"/>
</dbReference>
<dbReference type="Proteomes" id="UP000728185">
    <property type="component" value="Unassembled WGS sequence"/>
</dbReference>
<keyword evidence="1 4" id="KW-0853">WD repeat</keyword>
<evidence type="ECO:0000256" key="2">
    <source>
        <dbReference type="ARBA" id="ARBA00022737"/>
    </source>
</evidence>
<dbReference type="OrthoDB" id="2306at2759"/>
<comment type="caution">
    <text evidence="5">The sequence shown here is derived from an EMBL/GenBank/DDBJ whole genome shotgun (WGS) entry which is preliminary data.</text>
</comment>
<dbReference type="GO" id="GO:0030042">
    <property type="term" value="P:actin filament depolymerization"/>
    <property type="evidence" value="ECO:0007669"/>
    <property type="project" value="TreeGrafter"/>
</dbReference>
<dbReference type="PRINTS" id="PR00320">
    <property type="entry name" value="GPROTEINBRPT"/>
</dbReference>
<evidence type="ECO:0000256" key="1">
    <source>
        <dbReference type="ARBA" id="ARBA00022574"/>
    </source>
</evidence>
<gene>
    <name evidence="5" type="ORF">FBUS_08119</name>
</gene>
<dbReference type="InterPro" id="IPR019775">
    <property type="entry name" value="WD40_repeat_CS"/>
</dbReference>
<evidence type="ECO:0000256" key="4">
    <source>
        <dbReference type="PROSITE-ProRule" id="PRU00221"/>
    </source>
</evidence>
<proteinExistence type="inferred from homology"/>
<evidence type="ECO:0000313" key="5">
    <source>
        <dbReference type="EMBL" id="KAA0200319.1"/>
    </source>
</evidence>
<dbReference type="InterPro" id="IPR011047">
    <property type="entry name" value="Quinoprotein_ADH-like_sf"/>
</dbReference>